<evidence type="ECO:0000313" key="2">
    <source>
        <dbReference type="EMBL" id="OAS14839.1"/>
    </source>
</evidence>
<evidence type="ECO:0008006" key="4">
    <source>
        <dbReference type="Google" id="ProtNLM"/>
    </source>
</evidence>
<accession>A0A198A057</accession>
<dbReference type="EMBL" id="LYPB01000087">
    <property type="protein sequence ID" value="OAS14839.1"/>
    <property type="molecule type" value="Genomic_DNA"/>
</dbReference>
<evidence type="ECO:0000256" key="1">
    <source>
        <dbReference type="SAM" id="SignalP"/>
    </source>
</evidence>
<evidence type="ECO:0000313" key="3">
    <source>
        <dbReference type="Proteomes" id="UP000078454"/>
    </source>
</evidence>
<name>A0A198A057_9BACL</name>
<dbReference type="Proteomes" id="UP000078454">
    <property type="component" value="Unassembled WGS sequence"/>
</dbReference>
<dbReference type="AlphaFoldDB" id="A0A198A057"/>
<dbReference type="STRING" id="1850517.A8708_04890"/>
<feature type="chain" id="PRO_5008277673" description="MYXO-CTERM domain-containing protein" evidence="1">
    <location>
        <begin position="25"/>
        <end position="119"/>
    </location>
</feature>
<dbReference type="NCBIfam" id="NF041742">
    <property type="entry name" value="WGxxGxxG_fam"/>
    <property type="match status" value="1"/>
</dbReference>
<dbReference type="RefSeq" id="WP_068668948.1">
    <property type="nucleotide sequence ID" value="NZ_LYPB01000087.1"/>
</dbReference>
<feature type="signal peptide" evidence="1">
    <location>
        <begin position="1"/>
        <end position="24"/>
    </location>
</feature>
<proteinExistence type="predicted"/>
<gene>
    <name evidence="2" type="ORF">A8708_04890</name>
</gene>
<reference evidence="2 3" key="1">
    <citation type="submission" date="2016-05" db="EMBL/GenBank/DDBJ databases">
        <title>Paenibacillus sp. 1ZS3-15 nov., isolated from the rhizosphere soil.</title>
        <authorList>
            <person name="Zhang X.X."/>
            <person name="Zhang J."/>
        </authorList>
    </citation>
    <scope>NUCLEOTIDE SEQUENCE [LARGE SCALE GENOMIC DNA]</scope>
    <source>
        <strain evidence="2 3">1ZS3-15</strain>
    </source>
</reference>
<comment type="caution">
    <text evidence="2">The sequence shown here is derived from an EMBL/GenBank/DDBJ whole genome shotgun (WGS) entry which is preliminary data.</text>
</comment>
<keyword evidence="1" id="KW-0732">Signal</keyword>
<dbReference type="NCBIfam" id="NF038039">
    <property type="entry name" value="WGxxGxxG-CTERM"/>
    <property type="match status" value="1"/>
</dbReference>
<protein>
    <recommendedName>
        <fullName evidence="4">MYXO-CTERM domain-containing protein</fullName>
    </recommendedName>
</protein>
<organism evidence="2 3">
    <name type="scientific">Paenibacillus oryzisoli</name>
    <dbReference type="NCBI Taxonomy" id="1850517"/>
    <lineage>
        <taxon>Bacteria</taxon>
        <taxon>Bacillati</taxon>
        <taxon>Bacillota</taxon>
        <taxon>Bacilli</taxon>
        <taxon>Bacillales</taxon>
        <taxon>Paenibacillaceae</taxon>
        <taxon>Paenibacillus</taxon>
    </lineage>
</organism>
<sequence>MKKFQTLTLAVLLTSTLSLGTVGAHDNTGARMNSTTGTNNYGAYSTSTGTISSPAASPSDTLNQTNYGTSLNSYSNNLNAIRAYDTSNTGSDASNWGWLGLIGLIGLAGLRSRNHSEER</sequence>
<keyword evidence="3" id="KW-1185">Reference proteome</keyword>
<dbReference type="OrthoDB" id="2630026at2"/>